<name>A0ABM8HGS0_9FIRM</name>
<dbReference type="PANTHER" id="PTHR33361">
    <property type="entry name" value="GLR0591 PROTEIN"/>
    <property type="match status" value="1"/>
</dbReference>
<keyword evidence="3" id="KW-1185">Reference proteome</keyword>
<dbReference type="PANTHER" id="PTHR33361:SF2">
    <property type="entry name" value="DUF885 DOMAIN-CONTAINING PROTEIN"/>
    <property type="match status" value="1"/>
</dbReference>
<evidence type="ECO:0008006" key="4">
    <source>
        <dbReference type="Google" id="ProtNLM"/>
    </source>
</evidence>
<accession>A0ABM8HGS0</accession>
<dbReference type="InterPro" id="IPR010281">
    <property type="entry name" value="DUF885"/>
</dbReference>
<feature type="signal peptide" evidence="1">
    <location>
        <begin position="1"/>
        <end position="21"/>
    </location>
</feature>
<dbReference type="Pfam" id="PF05960">
    <property type="entry name" value="DUF885"/>
    <property type="match status" value="1"/>
</dbReference>
<dbReference type="EMBL" id="AP027742">
    <property type="protein sequence ID" value="BDZ75857.1"/>
    <property type="molecule type" value="Genomic_DNA"/>
</dbReference>
<sequence>MKKKLSALLCLALTAVISLNACTRLFSQDENDAFLKFTADLFRQEVSSSAITLHYTLKYPEKYGVENTPVTLGAYTADPTALSASCENTLAVLDSFRRQKLSRENRLTYDVLRSYLTESLHAVPFALYEEPLSPLTGVQSQLPILLSEYPFYSDEDIDSYLALISDVPEHFASLIAFEKEKSKAGLFMSSRCAQDIIEECSSFASMGDSHYLFSSFQERLETVPDLSKQQKEAYISQHQKLVNENIFPSYRKLSAAMAALKNTGKNQNGLCYYPNGKAYYEYIVRRDTGSSRSVSDLQDLTKSQMAEDLTAMQSVLIKSSKTGESSGGSTVKLTLENTDPLVILDSLKEKCSGDFPALPDVNIQVKQVQAEMEDYLSPAFFMVPAIDDTDDNVIYINEGHLPDDLTLYTTLAHEGYPGHLYQNVYYASTNPDPIRNLLDWGGYTEGWATYVEMISYYYSALDTQQAVLAQRNASVILGLYALADMGIHYDGWSLAETVSFFRNFGITDTQTIQDIYDLILGDPGNYLKYYIGYVEFLELKKTAIKKWGDSFTQERFHKAVLDTGPAPFEIVEKYALGE</sequence>
<evidence type="ECO:0000313" key="3">
    <source>
        <dbReference type="Proteomes" id="UP001305815"/>
    </source>
</evidence>
<feature type="chain" id="PRO_5045389869" description="DUF885 domain-containing protein" evidence="1">
    <location>
        <begin position="22"/>
        <end position="578"/>
    </location>
</feature>
<evidence type="ECO:0000256" key="1">
    <source>
        <dbReference type="SAM" id="SignalP"/>
    </source>
</evidence>
<proteinExistence type="predicted"/>
<gene>
    <name evidence="2" type="ORF">Lac1_00400</name>
</gene>
<keyword evidence="1" id="KW-0732">Signal</keyword>
<dbReference type="RefSeq" id="WP_316265912.1">
    <property type="nucleotide sequence ID" value="NZ_AP027742.1"/>
</dbReference>
<protein>
    <recommendedName>
        <fullName evidence="4">DUF885 domain-containing protein</fullName>
    </recommendedName>
</protein>
<dbReference type="Proteomes" id="UP001305815">
    <property type="component" value="Chromosome"/>
</dbReference>
<evidence type="ECO:0000313" key="2">
    <source>
        <dbReference type="EMBL" id="BDZ75857.1"/>
    </source>
</evidence>
<organism evidence="2 3">
    <name type="scientific">Claveliimonas bilis</name>
    <dbReference type="NCBI Taxonomy" id="3028070"/>
    <lineage>
        <taxon>Bacteria</taxon>
        <taxon>Bacillati</taxon>
        <taxon>Bacillota</taxon>
        <taxon>Clostridia</taxon>
        <taxon>Lachnospirales</taxon>
        <taxon>Lachnospiraceae</taxon>
        <taxon>Claveliimonas</taxon>
    </lineage>
</organism>
<reference evidence="3" key="1">
    <citation type="journal article" date="2023" name="Int. J. Syst. Evol. Microbiol.">
        <title>Claveliimonas bilis gen. nov., sp. nov., deoxycholic acid-producing bacteria isolated from human faeces, and reclassification of Sellimonas monacensis Zenner et al. 2021 as Claveliimonas monacensis comb. nov.</title>
        <authorList>
            <person name="Hisatomi A."/>
            <person name="Kastawa N.W.E.P.G."/>
            <person name="Song I."/>
            <person name="Ohkuma M."/>
            <person name="Fukiya S."/>
            <person name="Sakamoto M."/>
        </authorList>
    </citation>
    <scope>NUCLEOTIDE SEQUENCE [LARGE SCALE GENOMIC DNA]</scope>
    <source>
        <strain evidence="3">12BBH14</strain>
    </source>
</reference>